<keyword evidence="8" id="KW-1185">Reference proteome</keyword>
<dbReference type="Pfam" id="PF07679">
    <property type="entry name" value="I-set"/>
    <property type="match status" value="1"/>
</dbReference>
<dbReference type="SMART" id="SM00409">
    <property type="entry name" value="IG"/>
    <property type="match status" value="1"/>
</dbReference>
<reference evidence="9" key="1">
    <citation type="submission" date="2016-06" db="UniProtKB">
        <authorList>
            <consortium name="WormBaseParasite"/>
        </authorList>
    </citation>
    <scope>IDENTIFICATION</scope>
</reference>
<dbReference type="InterPro" id="IPR003598">
    <property type="entry name" value="Ig_sub2"/>
</dbReference>
<evidence type="ECO:0000313" key="9">
    <source>
        <dbReference type="WBParaSite" id="SCUD_0000658201-mRNA-1"/>
    </source>
</evidence>
<dbReference type="GO" id="GO:0007156">
    <property type="term" value="P:homophilic cell adhesion via plasma membrane adhesion molecules"/>
    <property type="evidence" value="ECO:0007669"/>
    <property type="project" value="TreeGrafter"/>
</dbReference>
<dbReference type="InterPro" id="IPR003599">
    <property type="entry name" value="Ig_sub"/>
</dbReference>
<keyword evidence="4" id="KW-1015">Disulfide bond</keyword>
<dbReference type="InterPro" id="IPR013098">
    <property type="entry name" value="Ig_I-set"/>
</dbReference>
<keyword evidence="3" id="KW-0732">Signal</keyword>
<comment type="subcellular location">
    <subcellularLocation>
        <location evidence="1">Cytoplasm</location>
    </subcellularLocation>
</comment>
<organism evidence="9">
    <name type="scientific">Schistosoma curassoni</name>
    <dbReference type="NCBI Taxonomy" id="6186"/>
    <lineage>
        <taxon>Eukaryota</taxon>
        <taxon>Metazoa</taxon>
        <taxon>Spiralia</taxon>
        <taxon>Lophotrochozoa</taxon>
        <taxon>Platyhelminthes</taxon>
        <taxon>Trematoda</taxon>
        <taxon>Digenea</taxon>
        <taxon>Strigeidida</taxon>
        <taxon>Schistosomatoidea</taxon>
        <taxon>Schistosomatidae</taxon>
        <taxon>Schistosoma</taxon>
    </lineage>
</organism>
<keyword evidence="5" id="KW-0393">Immunoglobulin domain</keyword>
<protein>
    <submittedName>
        <fullName evidence="9">Ig-like domain-containing protein</fullName>
    </submittedName>
</protein>
<dbReference type="PANTHER" id="PTHR45080">
    <property type="entry name" value="CONTACTIN 5"/>
    <property type="match status" value="1"/>
</dbReference>
<evidence type="ECO:0000313" key="8">
    <source>
        <dbReference type="Proteomes" id="UP000279833"/>
    </source>
</evidence>
<dbReference type="AlphaFoldDB" id="A0A183JV39"/>
<dbReference type="GO" id="GO:0005886">
    <property type="term" value="C:plasma membrane"/>
    <property type="evidence" value="ECO:0007669"/>
    <property type="project" value="TreeGrafter"/>
</dbReference>
<dbReference type="EMBL" id="UZAK01015344">
    <property type="protein sequence ID" value="VDP05363.1"/>
    <property type="molecule type" value="Genomic_DNA"/>
</dbReference>
<dbReference type="InterPro" id="IPR013783">
    <property type="entry name" value="Ig-like_fold"/>
</dbReference>
<dbReference type="PROSITE" id="PS50835">
    <property type="entry name" value="IG_LIKE"/>
    <property type="match status" value="1"/>
</dbReference>
<proteinExistence type="predicted"/>
<evidence type="ECO:0000256" key="1">
    <source>
        <dbReference type="ARBA" id="ARBA00004496"/>
    </source>
</evidence>
<sequence length="129" mass="13925">MDPDNNLTKNTSLEDGSEAPHFLKELTSITVVEGSAARFETCARGQPAPTVRWLKDGKPLLTDGIRLCVSQTSTERSGTNTSSHTLLVKDAIPRDSGTYTCIATSSSGTAITEAALHVRVKPFSLYYYS</sequence>
<evidence type="ECO:0000256" key="2">
    <source>
        <dbReference type="ARBA" id="ARBA00022490"/>
    </source>
</evidence>
<dbReference type="PANTHER" id="PTHR45080:SF8">
    <property type="entry name" value="IG-LIKE DOMAIN-CONTAINING PROTEIN"/>
    <property type="match status" value="1"/>
</dbReference>
<reference evidence="7 8" key="2">
    <citation type="submission" date="2018-11" db="EMBL/GenBank/DDBJ databases">
        <authorList>
            <consortium name="Pathogen Informatics"/>
        </authorList>
    </citation>
    <scope>NUCLEOTIDE SEQUENCE [LARGE SCALE GENOMIC DNA]</scope>
    <source>
        <strain evidence="7">Dakar</strain>
        <strain evidence="8">Dakar, Senegal</strain>
    </source>
</reference>
<dbReference type="InterPro" id="IPR007110">
    <property type="entry name" value="Ig-like_dom"/>
</dbReference>
<evidence type="ECO:0000313" key="7">
    <source>
        <dbReference type="EMBL" id="VDP05363.1"/>
    </source>
</evidence>
<dbReference type="Proteomes" id="UP000279833">
    <property type="component" value="Unassembled WGS sequence"/>
</dbReference>
<dbReference type="STRING" id="6186.A0A183JV39"/>
<dbReference type="SMART" id="SM00408">
    <property type="entry name" value="IGc2"/>
    <property type="match status" value="1"/>
</dbReference>
<dbReference type="WBParaSite" id="SCUD_0000658201-mRNA-1">
    <property type="protein sequence ID" value="SCUD_0000658201-mRNA-1"/>
    <property type="gene ID" value="SCUD_0000658201"/>
</dbReference>
<gene>
    <name evidence="7" type="ORF">SCUD_LOCUS6582</name>
</gene>
<evidence type="ECO:0000256" key="3">
    <source>
        <dbReference type="ARBA" id="ARBA00022729"/>
    </source>
</evidence>
<evidence type="ECO:0000256" key="4">
    <source>
        <dbReference type="ARBA" id="ARBA00023157"/>
    </source>
</evidence>
<dbReference type="InterPro" id="IPR050958">
    <property type="entry name" value="Cell_Adh-Cytoskel_Orgn"/>
</dbReference>
<dbReference type="InterPro" id="IPR036179">
    <property type="entry name" value="Ig-like_dom_sf"/>
</dbReference>
<feature type="domain" description="Ig-like" evidence="6">
    <location>
        <begin position="20"/>
        <end position="117"/>
    </location>
</feature>
<keyword evidence="2" id="KW-0963">Cytoplasm</keyword>
<dbReference type="FunFam" id="2.60.40.10:FF:000425">
    <property type="entry name" value="Myosin light chain kinase"/>
    <property type="match status" value="1"/>
</dbReference>
<dbReference type="GO" id="GO:0005737">
    <property type="term" value="C:cytoplasm"/>
    <property type="evidence" value="ECO:0007669"/>
    <property type="project" value="UniProtKB-SubCell"/>
</dbReference>
<name>A0A183JV39_9TREM</name>
<dbReference type="SUPFAM" id="SSF48726">
    <property type="entry name" value="Immunoglobulin"/>
    <property type="match status" value="1"/>
</dbReference>
<evidence type="ECO:0000259" key="6">
    <source>
        <dbReference type="PROSITE" id="PS50835"/>
    </source>
</evidence>
<dbReference type="Gene3D" id="2.60.40.10">
    <property type="entry name" value="Immunoglobulins"/>
    <property type="match status" value="1"/>
</dbReference>
<evidence type="ECO:0000256" key="5">
    <source>
        <dbReference type="ARBA" id="ARBA00023319"/>
    </source>
</evidence>
<accession>A0A183JV39</accession>